<accession>F4Q184</accession>
<dbReference type="AlphaFoldDB" id="F4Q184"/>
<gene>
    <name evidence="1" type="ORF">DFA_04079</name>
</gene>
<name>F4Q184_CACFS</name>
<dbReference type="PANTHER" id="PTHR46586:SF3">
    <property type="entry name" value="ANKYRIN REPEAT-CONTAINING PROTEIN"/>
    <property type="match status" value="1"/>
</dbReference>
<organism evidence="1 2">
    <name type="scientific">Cavenderia fasciculata</name>
    <name type="common">Slime mold</name>
    <name type="synonym">Dictyostelium fasciculatum</name>
    <dbReference type="NCBI Taxonomy" id="261658"/>
    <lineage>
        <taxon>Eukaryota</taxon>
        <taxon>Amoebozoa</taxon>
        <taxon>Evosea</taxon>
        <taxon>Eumycetozoa</taxon>
        <taxon>Dictyostelia</taxon>
        <taxon>Acytosteliales</taxon>
        <taxon>Cavenderiaceae</taxon>
        <taxon>Cavenderia</taxon>
    </lineage>
</organism>
<dbReference type="PANTHER" id="PTHR46586">
    <property type="entry name" value="ANKYRIN REPEAT-CONTAINING PROTEIN"/>
    <property type="match status" value="1"/>
</dbReference>
<dbReference type="KEGG" id="dfa:DFA_04079"/>
<keyword evidence="2" id="KW-1185">Reference proteome</keyword>
<dbReference type="GeneID" id="14870596"/>
<dbReference type="Pfam" id="PF12796">
    <property type="entry name" value="Ank_2"/>
    <property type="match status" value="1"/>
</dbReference>
<dbReference type="Pfam" id="PF13637">
    <property type="entry name" value="Ank_4"/>
    <property type="match status" value="1"/>
</dbReference>
<proteinExistence type="predicted"/>
<dbReference type="InterPro" id="IPR052050">
    <property type="entry name" value="SecEffector_AnkRepeat"/>
</dbReference>
<reference evidence="2" key="1">
    <citation type="journal article" date="2011" name="Genome Res.">
        <title>Phylogeny-wide analysis of social amoeba genomes highlights ancient origins for complex intercellular communication.</title>
        <authorList>
            <person name="Heidel A.J."/>
            <person name="Lawal H.M."/>
            <person name="Felder M."/>
            <person name="Schilde C."/>
            <person name="Helps N.R."/>
            <person name="Tunggal B."/>
            <person name="Rivero F."/>
            <person name="John U."/>
            <person name="Schleicher M."/>
            <person name="Eichinger L."/>
            <person name="Platzer M."/>
            <person name="Noegel A.A."/>
            <person name="Schaap P."/>
            <person name="Gloeckner G."/>
        </authorList>
    </citation>
    <scope>NUCLEOTIDE SEQUENCE [LARGE SCALE GENOMIC DNA]</scope>
    <source>
        <strain evidence="2">SH3</strain>
    </source>
</reference>
<sequence>MTCTFINLIRVPYIRQVIFNSFTVLYSKSSDDDDEFGLDKAAKKGRDIINSPRLAMISKYAMPWDFIKHYLPSEKEKVVLGRRMQVIKEYCAHPNATYDTLLKLLEWSPEFEYRSDLAFGVVKRGHIKILEYWINKFPQIKLQDDLLVVAAVNGHLPIVQLLNTFPSMQDKDYSEELMMDKVAKNGHLSVVKWLHINRSDVGCTQDAIDGAASNGHLDVIKFLHENRIEGASEFALNQSPNLEIAQFLHYNRSEGCTTLAMDNAVINESMDVLEFLHTHRTEGCSMRAYHYAAMHGRLDVLKFLHLNRTEGSSSRAMDLAIQNDQSLEVISFIESAFKKGCTHASVTNAINNNRLDILEFLHQHFPSPNIWVDGINNAFFGHVDLNVLKFLVNNRTERIPGGRAIDYAAKAGDLESVKFFIANGMTPNVGYSNDSTMDFAASHGHLELVKFLHENRSEGCTSHAMTLAARNGHTEVVEYLYKNRTEGCTSSVFFIGVDAKDDQHYQAVKFILDNHILPKGDIDDSLACRLAENHQYEIVDLVNQYIQKLNLN</sequence>
<dbReference type="InterPro" id="IPR002110">
    <property type="entry name" value="Ankyrin_rpt"/>
</dbReference>
<dbReference type="OrthoDB" id="1722345at2759"/>
<dbReference type="EMBL" id="GL883018">
    <property type="protein sequence ID" value="EGG18585.1"/>
    <property type="molecule type" value="Genomic_DNA"/>
</dbReference>
<evidence type="ECO:0008006" key="3">
    <source>
        <dbReference type="Google" id="ProtNLM"/>
    </source>
</evidence>
<dbReference type="InterPro" id="IPR036770">
    <property type="entry name" value="Ankyrin_rpt-contain_sf"/>
</dbReference>
<dbReference type="Proteomes" id="UP000007797">
    <property type="component" value="Unassembled WGS sequence"/>
</dbReference>
<evidence type="ECO:0000313" key="2">
    <source>
        <dbReference type="Proteomes" id="UP000007797"/>
    </source>
</evidence>
<dbReference type="Gene3D" id="1.25.40.20">
    <property type="entry name" value="Ankyrin repeat-containing domain"/>
    <property type="match status" value="2"/>
</dbReference>
<dbReference type="SMART" id="SM00248">
    <property type="entry name" value="ANK"/>
    <property type="match status" value="6"/>
</dbReference>
<protein>
    <recommendedName>
        <fullName evidence="3">Ankyrin repeat-containing protein</fullName>
    </recommendedName>
</protein>
<dbReference type="RefSeq" id="XP_004366489.1">
    <property type="nucleotide sequence ID" value="XM_004366432.1"/>
</dbReference>
<dbReference type="STRING" id="1054147.F4Q184"/>
<dbReference type="SUPFAM" id="SSF48403">
    <property type="entry name" value="Ankyrin repeat"/>
    <property type="match status" value="1"/>
</dbReference>
<evidence type="ECO:0000313" key="1">
    <source>
        <dbReference type="EMBL" id="EGG18585.1"/>
    </source>
</evidence>